<dbReference type="STRING" id="1640674.SAMN05216323_102634"/>
<dbReference type="InterPro" id="IPR022764">
    <property type="entry name" value="Peptidase_S54_rhomboid_dom"/>
</dbReference>
<keyword evidence="3 7" id="KW-0812">Transmembrane</keyword>
<sequence>MNGLSRGINSTPPVLKNIIIINILLFLATEVLTKFGVNLTQYLALYYPGSEYFRPHQLITHMFMHAGWAHLFFNMFGLWMFGKILEQVWGSKRFMIYFFATGLGAAALHLLVNYFMISHAMGEYKAMLNTLSPETFDAFIRSNFSEYYGALNQELTDKWYSNPGSAQLAADAQGVAKLLMDRMINIPTVGASGAVFGVLLGFGMLFPNTEIMLLFPPIPMKAKYFVMGYGAIELYLGISQPGSNVAHFAHLGGMIFGFLLIKYWNKKTTTFY</sequence>
<comment type="similarity">
    <text evidence="2">Belongs to the peptidase S54 family.</text>
</comment>
<feature type="transmembrane region" description="Helical" evidence="7">
    <location>
        <begin position="245"/>
        <end position="264"/>
    </location>
</feature>
<evidence type="ECO:0000256" key="4">
    <source>
        <dbReference type="ARBA" id="ARBA00022801"/>
    </source>
</evidence>
<dbReference type="GO" id="GO:0004252">
    <property type="term" value="F:serine-type endopeptidase activity"/>
    <property type="evidence" value="ECO:0007669"/>
    <property type="project" value="InterPro"/>
</dbReference>
<feature type="transmembrane region" description="Helical" evidence="7">
    <location>
        <begin position="186"/>
        <end position="206"/>
    </location>
</feature>
<dbReference type="OrthoDB" id="9807874at2"/>
<dbReference type="InterPro" id="IPR050925">
    <property type="entry name" value="Rhomboid_protease_S54"/>
</dbReference>
<proteinExistence type="inferred from homology"/>
<evidence type="ECO:0000256" key="6">
    <source>
        <dbReference type="ARBA" id="ARBA00023136"/>
    </source>
</evidence>
<feature type="transmembrane region" description="Helical" evidence="7">
    <location>
        <begin position="94"/>
        <end position="117"/>
    </location>
</feature>
<reference evidence="9 10" key="1">
    <citation type="submission" date="2016-09" db="EMBL/GenBank/DDBJ databases">
        <authorList>
            <person name="Capua I."/>
            <person name="De Benedictis P."/>
            <person name="Joannis T."/>
            <person name="Lombin L.H."/>
            <person name="Cattoli G."/>
        </authorList>
    </citation>
    <scope>NUCLEOTIDE SEQUENCE [LARGE SCALE GENOMIC DNA]</scope>
    <source>
        <strain evidence="9 10">A7P-90m</strain>
    </source>
</reference>
<evidence type="ECO:0000256" key="3">
    <source>
        <dbReference type="ARBA" id="ARBA00022692"/>
    </source>
</evidence>
<evidence type="ECO:0000256" key="5">
    <source>
        <dbReference type="ARBA" id="ARBA00022989"/>
    </source>
</evidence>
<evidence type="ECO:0000256" key="1">
    <source>
        <dbReference type="ARBA" id="ARBA00004141"/>
    </source>
</evidence>
<feature type="transmembrane region" description="Helical" evidence="7">
    <location>
        <begin position="58"/>
        <end position="82"/>
    </location>
</feature>
<accession>A0A1G6KSM2</accession>
<comment type="subcellular location">
    <subcellularLocation>
        <location evidence="1">Membrane</location>
        <topology evidence="1">Multi-pass membrane protein</topology>
    </subcellularLocation>
</comment>
<dbReference type="GO" id="GO:0016020">
    <property type="term" value="C:membrane"/>
    <property type="evidence" value="ECO:0007669"/>
    <property type="project" value="UniProtKB-SubCell"/>
</dbReference>
<evidence type="ECO:0000313" key="9">
    <source>
        <dbReference type="EMBL" id="SDC33515.1"/>
    </source>
</evidence>
<dbReference type="Pfam" id="PF01694">
    <property type="entry name" value="Rhomboid"/>
    <property type="match status" value="2"/>
</dbReference>
<keyword evidence="4" id="KW-0378">Hydrolase</keyword>
<gene>
    <name evidence="9" type="ORF">SAMN05216323_102634</name>
</gene>
<dbReference type="InterPro" id="IPR035952">
    <property type="entry name" value="Rhomboid-like_sf"/>
</dbReference>
<feature type="transmembrane region" description="Helical" evidence="7">
    <location>
        <begin position="18"/>
        <end position="37"/>
    </location>
</feature>
<evidence type="ECO:0000313" key="10">
    <source>
        <dbReference type="Proteomes" id="UP000199452"/>
    </source>
</evidence>
<dbReference type="EMBL" id="FMYP01000026">
    <property type="protein sequence ID" value="SDC33515.1"/>
    <property type="molecule type" value="Genomic_DNA"/>
</dbReference>
<protein>
    <submittedName>
        <fullName evidence="9">Rhomboid family protein</fullName>
    </submittedName>
</protein>
<dbReference type="SMART" id="SM01160">
    <property type="entry name" value="DUF1751"/>
    <property type="match status" value="1"/>
</dbReference>
<dbReference type="SUPFAM" id="SSF144091">
    <property type="entry name" value="Rhomboid-like"/>
    <property type="match status" value="1"/>
</dbReference>
<dbReference type="PANTHER" id="PTHR43731:SF14">
    <property type="entry name" value="PRESENILIN-ASSOCIATED RHOMBOID-LIKE PROTEIN, MITOCHONDRIAL"/>
    <property type="match status" value="1"/>
</dbReference>
<evidence type="ECO:0000256" key="2">
    <source>
        <dbReference type="ARBA" id="ARBA00009045"/>
    </source>
</evidence>
<feature type="domain" description="Peptidase S54 rhomboid" evidence="8">
    <location>
        <begin position="173"/>
        <end position="261"/>
    </location>
</feature>
<dbReference type="PANTHER" id="PTHR43731">
    <property type="entry name" value="RHOMBOID PROTEASE"/>
    <property type="match status" value="1"/>
</dbReference>
<evidence type="ECO:0000259" key="8">
    <source>
        <dbReference type="Pfam" id="PF01694"/>
    </source>
</evidence>
<keyword evidence="6 7" id="KW-0472">Membrane</keyword>
<feature type="domain" description="Peptidase S54 rhomboid" evidence="8">
    <location>
        <begin position="56"/>
        <end position="113"/>
    </location>
</feature>
<evidence type="ECO:0000256" key="7">
    <source>
        <dbReference type="SAM" id="Phobius"/>
    </source>
</evidence>
<name>A0A1G6KSM2_9BACT</name>
<dbReference type="AlphaFoldDB" id="A0A1G6KSM2"/>
<organism evidence="9 10">
    <name type="scientific">Williamwhitmania taraxaci</name>
    <dbReference type="NCBI Taxonomy" id="1640674"/>
    <lineage>
        <taxon>Bacteria</taxon>
        <taxon>Pseudomonadati</taxon>
        <taxon>Bacteroidota</taxon>
        <taxon>Bacteroidia</taxon>
        <taxon>Bacteroidales</taxon>
        <taxon>Williamwhitmaniaceae</taxon>
        <taxon>Williamwhitmania</taxon>
    </lineage>
</organism>
<dbReference type="Proteomes" id="UP000199452">
    <property type="component" value="Unassembled WGS sequence"/>
</dbReference>
<dbReference type="Gene3D" id="1.20.1540.10">
    <property type="entry name" value="Rhomboid-like"/>
    <property type="match status" value="1"/>
</dbReference>
<keyword evidence="10" id="KW-1185">Reference proteome</keyword>
<keyword evidence="5 7" id="KW-1133">Transmembrane helix</keyword>